<feature type="chain" id="PRO_5027086458" evidence="5">
    <location>
        <begin position="18"/>
        <end position="821"/>
    </location>
</feature>
<proteinExistence type="inferred from homology"/>
<comment type="similarity">
    <text evidence="1">Belongs to the glycosyl hydrolase 2 family.</text>
</comment>
<feature type="signal peptide" evidence="5">
    <location>
        <begin position="1"/>
        <end position="17"/>
    </location>
</feature>
<keyword evidence="5" id="KW-0732">Signal</keyword>
<dbReference type="Proteomes" id="UP000468388">
    <property type="component" value="Unassembled WGS sequence"/>
</dbReference>
<dbReference type="Gene3D" id="2.60.40.10">
    <property type="entry name" value="Immunoglobulins"/>
    <property type="match status" value="1"/>
</dbReference>
<feature type="domain" description="Glycoside hydrolase family 2 catalytic" evidence="7">
    <location>
        <begin position="297"/>
        <end position="439"/>
    </location>
</feature>
<dbReference type="InterPro" id="IPR006103">
    <property type="entry name" value="Glyco_hydro_2_cat"/>
</dbReference>
<feature type="region of interest" description="Disordered" evidence="4">
    <location>
        <begin position="431"/>
        <end position="456"/>
    </location>
</feature>
<dbReference type="PANTHER" id="PTHR42732:SF2">
    <property type="entry name" value="BETA-MANNOSIDASE"/>
    <property type="match status" value="1"/>
</dbReference>
<evidence type="ECO:0000259" key="6">
    <source>
        <dbReference type="Pfam" id="PF00703"/>
    </source>
</evidence>
<keyword evidence="10" id="KW-1185">Reference proteome</keyword>
<evidence type="ECO:0000313" key="9">
    <source>
        <dbReference type="EMBL" id="MVT44669.1"/>
    </source>
</evidence>
<dbReference type="AlphaFoldDB" id="A0A6N8JJV3"/>
<dbReference type="InterPro" id="IPR013783">
    <property type="entry name" value="Ig-like_fold"/>
</dbReference>
<keyword evidence="2 9" id="KW-0378">Hydrolase</keyword>
<dbReference type="InterPro" id="IPR036156">
    <property type="entry name" value="Beta-gal/glucu_dom_sf"/>
</dbReference>
<evidence type="ECO:0000256" key="3">
    <source>
        <dbReference type="ARBA" id="ARBA00023295"/>
    </source>
</evidence>
<feature type="domain" description="Glycoside hydrolase family 2 immunoglobulin-like beta-sandwich" evidence="6">
    <location>
        <begin position="204"/>
        <end position="294"/>
    </location>
</feature>
<evidence type="ECO:0000256" key="1">
    <source>
        <dbReference type="ARBA" id="ARBA00007401"/>
    </source>
</evidence>
<evidence type="ECO:0000256" key="4">
    <source>
        <dbReference type="SAM" id="MobiDB-lite"/>
    </source>
</evidence>
<feature type="domain" description="Beta-mannosidase-like galactose-binding" evidence="8">
    <location>
        <begin position="98"/>
        <end position="172"/>
    </location>
</feature>
<gene>
    <name evidence="9" type="ORF">GO495_29015</name>
</gene>
<accession>A0A6N8JJV3</accession>
<organism evidence="9 10">
    <name type="scientific">Chitinophaga oryziterrae</name>
    <dbReference type="NCBI Taxonomy" id="1031224"/>
    <lineage>
        <taxon>Bacteria</taxon>
        <taxon>Pseudomonadati</taxon>
        <taxon>Bacteroidota</taxon>
        <taxon>Chitinophagia</taxon>
        <taxon>Chitinophagales</taxon>
        <taxon>Chitinophagaceae</taxon>
        <taxon>Chitinophaga</taxon>
    </lineage>
</organism>
<dbReference type="SUPFAM" id="SSF49785">
    <property type="entry name" value="Galactose-binding domain-like"/>
    <property type="match status" value="1"/>
</dbReference>
<dbReference type="Pfam" id="PF02836">
    <property type="entry name" value="Glyco_hydro_2_C"/>
    <property type="match status" value="1"/>
</dbReference>
<evidence type="ECO:0000256" key="5">
    <source>
        <dbReference type="SAM" id="SignalP"/>
    </source>
</evidence>
<protein>
    <submittedName>
        <fullName evidence="9">Glycoside hydrolase family 2</fullName>
    </submittedName>
</protein>
<dbReference type="OrthoDB" id="9801077at2"/>
<evidence type="ECO:0000313" key="10">
    <source>
        <dbReference type="Proteomes" id="UP000468388"/>
    </source>
</evidence>
<dbReference type="PANTHER" id="PTHR42732">
    <property type="entry name" value="BETA-GALACTOSIDASE"/>
    <property type="match status" value="1"/>
</dbReference>
<sequence>MRILLGLCCLLPLIASAQSSMQTRWAAQVDPAHPLPEYPRPQMVREQWENLNGLWDYAITDKTATAPKQYDGTIIVPYPIESALSGVKRALLPTQLLWYKKTLIKHAVQKDERILLHFGAVDWQATVYINGKEIGAHTGGYQQFSLDVTDALQQEYNDLVVSVYDPTDEGPNPHGKQVLQPQNINYTASSGIWQTVWLETVPAAHISNVQLTPDIDSGQLRIKVNATGTTKDYTIEAIASNGSSVKGNVNSTLILPVSNAHYWSPNDPFLYNLSVRLLYKGKVTDTIGSYFGMRKISVQNERLYLNNQYTFHLGVLDQGFWPDGLYTAPTDDALQFDIRAIRNMGFNTIRKHIKIEPDRWYYYADKLGVLVWQDMVTCANGSREAQEEFEKENKENISQLYNHPSIVVWVLFNEGWARYNQEDLTKALKKADPSRLVDGHSGENYDRGSPENPNDKWAGSDLTDVHEYPGPGLAPALPGKARVLGEWGGVRVATPSHQWNPAEGWGYIQVSAAGFASKYAFMLRHLALYEEEGLSGAIYTQPFDVETEENGLITYDREVIKIPSEKMRQIHSALQPNANSYADQLQLQLADTANPDNQYAALLAQYKQGKKDPEFIRSLAQMAVRVNDKVNASRLSGDFIRTTPDLYTRANLKFIGQFTNSVTDPGFQFFLKNRERIDAVSGQGQAEQKVMNIIFRDEIMPFLTSQGNTPNWTMFEKHITTLYGDPGEEIYLRARAIHSLNNNDWNNFSAAIVPYILKYGERVSASELNIFGAFVSANADRLYKLGKKKEAIEWEEKALAMVAEKDKPAIKVALEEMKKEK</sequence>
<dbReference type="Gene3D" id="3.20.20.80">
    <property type="entry name" value="Glycosidases"/>
    <property type="match status" value="1"/>
</dbReference>
<dbReference type="InterPro" id="IPR017853">
    <property type="entry name" value="GH"/>
</dbReference>
<evidence type="ECO:0000256" key="2">
    <source>
        <dbReference type="ARBA" id="ARBA00022801"/>
    </source>
</evidence>
<comment type="caution">
    <text evidence="9">The sequence shown here is derived from an EMBL/GenBank/DDBJ whole genome shotgun (WGS) entry which is preliminary data.</text>
</comment>
<dbReference type="Pfam" id="PF00703">
    <property type="entry name" value="Glyco_hydro_2"/>
    <property type="match status" value="1"/>
</dbReference>
<dbReference type="InterPro" id="IPR051913">
    <property type="entry name" value="GH2_Domain-Containing"/>
</dbReference>
<keyword evidence="3" id="KW-0326">Glycosidase</keyword>
<dbReference type="Pfam" id="PF22666">
    <property type="entry name" value="Glyco_hydro_2_N2"/>
    <property type="match status" value="1"/>
</dbReference>
<reference evidence="9 10" key="1">
    <citation type="submission" date="2019-12" db="EMBL/GenBank/DDBJ databases">
        <title>The draft genomic sequence of strain Chitinophaga oryziterrae JCM 16595.</title>
        <authorList>
            <person name="Zhang X."/>
        </authorList>
    </citation>
    <scope>NUCLEOTIDE SEQUENCE [LARGE SCALE GENOMIC DNA]</scope>
    <source>
        <strain evidence="9 10">JCM 16595</strain>
    </source>
</reference>
<dbReference type="InterPro" id="IPR006102">
    <property type="entry name" value="Ig-like_GH2"/>
</dbReference>
<evidence type="ECO:0000259" key="8">
    <source>
        <dbReference type="Pfam" id="PF22666"/>
    </source>
</evidence>
<dbReference type="EMBL" id="WRXO01000012">
    <property type="protein sequence ID" value="MVT44669.1"/>
    <property type="molecule type" value="Genomic_DNA"/>
</dbReference>
<dbReference type="GO" id="GO:0005975">
    <property type="term" value="P:carbohydrate metabolic process"/>
    <property type="evidence" value="ECO:0007669"/>
    <property type="project" value="InterPro"/>
</dbReference>
<name>A0A6N8JJV3_9BACT</name>
<dbReference type="InterPro" id="IPR008979">
    <property type="entry name" value="Galactose-bd-like_sf"/>
</dbReference>
<dbReference type="SUPFAM" id="SSF51445">
    <property type="entry name" value="(Trans)glycosidases"/>
    <property type="match status" value="1"/>
</dbReference>
<dbReference type="RefSeq" id="WP_157303456.1">
    <property type="nucleotide sequence ID" value="NZ_BAAAZB010000018.1"/>
</dbReference>
<dbReference type="InterPro" id="IPR054593">
    <property type="entry name" value="Beta-mannosidase-like_N2"/>
</dbReference>
<dbReference type="GO" id="GO:0004553">
    <property type="term" value="F:hydrolase activity, hydrolyzing O-glycosyl compounds"/>
    <property type="evidence" value="ECO:0007669"/>
    <property type="project" value="InterPro"/>
</dbReference>
<evidence type="ECO:0000259" key="7">
    <source>
        <dbReference type="Pfam" id="PF02836"/>
    </source>
</evidence>
<feature type="compositionally biased region" description="Basic and acidic residues" evidence="4">
    <location>
        <begin position="431"/>
        <end position="449"/>
    </location>
</feature>
<dbReference type="Gene3D" id="2.60.120.260">
    <property type="entry name" value="Galactose-binding domain-like"/>
    <property type="match status" value="1"/>
</dbReference>
<dbReference type="SUPFAM" id="SSF49303">
    <property type="entry name" value="beta-Galactosidase/glucuronidase domain"/>
    <property type="match status" value="1"/>
</dbReference>